<dbReference type="Proteomes" id="UP000177625">
    <property type="component" value="Unassembled WGS sequence"/>
</dbReference>
<reference evidence="2" key="1">
    <citation type="submission" date="2016-03" db="EMBL/GenBank/DDBJ databases">
        <authorList>
            <person name="Guldener U."/>
        </authorList>
    </citation>
    <scope>NUCLEOTIDE SEQUENCE [LARGE SCALE GENOMIC DNA]</scope>
</reference>
<proteinExistence type="predicted"/>
<evidence type="ECO:0000313" key="2">
    <source>
        <dbReference type="Proteomes" id="UP000177625"/>
    </source>
</evidence>
<protein>
    <submittedName>
        <fullName evidence="1">Uncharacterized protein</fullName>
    </submittedName>
</protein>
<sequence length="150" mass="17318">METYYDGERDGSRTGDEPLTHAAIKIEARRGTVRNAWDCRVRSANTFVKSQERNQANFDFPPITYSRSHLAREERPIAANRSERRSSGFWYLMVWRLSCAGRGSSMEYSRISGYDDIATRMNFEDDGLNGSFCVIAELDEWVWPGFGLLW</sequence>
<accession>A0A1E1MVA2</accession>
<name>A0A1E1MVA2_RHYSE</name>
<dbReference type="AlphaFoldDB" id="A0A1E1MVA2"/>
<evidence type="ECO:0000313" key="1">
    <source>
        <dbReference type="EMBL" id="CZT53006.1"/>
    </source>
</evidence>
<organism evidence="1 2">
    <name type="scientific">Rhynchosporium secalis</name>
    <name type="common">Barley scald fungus</name>
    <dbReference type="NCBI Taxonomy" id="38038"/>
    <lineage>
        <taxon>Eukaryota</taxon>
        <taxon>Fungi</taxon>
        <taxon>Dikarya</taxon>
        <taxon>Ascomycota</taxon>
        <taxon>Pezizomycotina</taxon>
        <taxon>Leotiomycetes</taxon>
        <taxon>Helotiales</taxon>
        <taxon>Ploettnerulaceae</taxon>
        <taxon>Rhynchosporium</taxon>
    </lineage>
</organism>
<dbReference type="EMBL" id="FJVC01000667">
    <property type="protein sequence ID" value="CZT53006.1"/>
    <property type="molecule type" value="Genomic_DNA"/>
</dbReference>
<gene>
    <name evidence="1" type="ORF">RSE6_14437</name>
</gene>
<keyword evidence="2" id="KW-1185">Reference proteome</keyword>